<sequence length="357" mass="39407">ATRDVVLSRTPEQEEDRTVSLQNAAAIYDLLSITLGRRGQYVMLSECLERAMKFAFGEFHLWYQVALSMVACGKSAYAVSLLRECVKLRPSDPTVPLMAAKVCIGSLHWLEEAEHFAMMVISLGDEAGEFLPKGYLALGLTYSLQATDATLKSKQDELHRKALQTLERAQQLAPGDPQIILYVSLQLALVRQISSAMEQLQEALNVCRDDANALHLLALLFSAQKHYQPALDVINMAITEYPENFNPSETGVTTGQTPGALGLLQRMLQVVLPVAFAKALRTAVDGFLYTKGHMPPRSGVKEPPLSPAAVYLEPNFYFLAEDELKLAGSCARLFYLPDQGLPGPRTQCAVDMQEERC</sequence>
<dbReference type="RefSeq" id="XP_008561602.1">
    <property type="nucleotide sequence ID" value="XM_008563380.1"/>
</dbReference>
<gene>
    <name evidence="3" type="primary">LOC103581582</name>
</gene>
<accession>A0ABM0PZR1</accession>
<evidence type="ECO:0000313" key="3">
    <source>
        <dbReference type="RefSeq" id="XP_008561602.1"/>
    </source>
</evidence>
<dbReference type="GeneID" id="103581582"/>
<evidence type="ECO:0000313" key="2">
    <source>
        <dbReference type="Proteomes" id="UP000694923"/>
    </source>
</evidence>
<feature type="domain" description="Tetratricopeptide repeat protein 7 N-terminal" evidence="1">
    <location>
        <begin position="1"/>
        <end position="48"/>
    </location>
</feature>
<name>A0ABM0PZR1_GALVR</name>
<dbReference type="InterPro" id="IPR045819">
    <property type="entry name" value="TTC7_N"/>
</dbReference>
<protein>
    <submittedName>
        <fullName evidence="3">Tetratricopeptide repeat protein 7A-like</fullName>
    </submittedName>
</protein>
<evidence type="ECO:0000259" key="1">
    <source>
        <dbReference type="Pfam" id="PF19440"/>
    </source>
</evidence>
<dbReference type="PANTHER" id="PTHR23083">
    <property type="entry name" value="TETRATRICOPEPTIDE REPEAT PROTEIN, TPR"/>
    <property type="match status" value="1"/>
</dbReference>
<dbReference type="PANTHER" id="PTHR23083:SF475">
    <property type="entry name" value="TETRATRICOPEPTIDE REPEAT PROTEIN 7A"/>
    <property type="match status" value="1"/>
</dbReference>
<reference evidence="3" key="1">
    <citation type="submission" date="2025-08" db="UniProtKB">
        <authorList>
            <consortium name="RefSeq"/>
        </authorList>
    </citation>
    <scope>IDENTIFICATION</scope>
</reference>
<dbReference type="InterPro" id="IPR051722">
    <property type="entry name" value="Endocytosis_PI4K-reg_protein"/>
</dbReference>
<dbReference type="SUPFAM" id="SSF48452">
    <property type="entry name" value="TPR-like"/>
    <property type="match status" value="1"/>
</dbReference>
<feature type="non-terminal residue" evidence="3">
    <location>
        <position position="1"/>
    </location>
</feature>
<dbReference type="Proteomes" id="UP000694923">
    <property type="component" value="Unplaced"/>
</dbReference>
<keyword evidence="2" id="KW-1185">Reference proteome</keyword>
<proteinExistence type="predicted"/>
<organism evidence="2 3">
    <name type="scientific">Galeopterus variegatus</name>
    <name type="common">Malayan flying lemur</name>
    <name type="synonym">Cynocephalus variegatus</name>
    <dbReference type="NCBI Taxonomy" id="482537"/>
    <lineage>
        <taxon>Eukaryota</taxon>
        <taxon>Metazoa</taxon>
        <taxon>Chordata</taxon>
        <taxon>Craniata</taxon>
        <taxon>Vertebrata</taxon>
        <taxon>Euteleostomi</taxon>
        <taxon>Mammalia</taxon>
        <taxon>Eutheria</taxon>
        <taxon>Euarchontoglires</taxon>
        <taxon>Dermoptera</taxon>
        <taxon>Cynocephalidae</taxon>
        <taxon>Galeopterus</taxon>
    </lineage>
</organism>
<dbReference type="Pfam" id="PF19440">
    <property type="entry name" value="TTC7_N"/>
    <property type="match status" value="1"/>
</dbReference>
<dbReference type="Gene3D" id="1.25.40.10">
    <property type="entry name" value="Tetratricopeptide repeat domain"/>
    <property type="match status" value="1"/>
</dbReference>
<dbReference type="InterPro" id="IPR011990">
    <property type="entry name" value="TPR-like_helical_dom_sf"/>
</dbReference>